<organism evidence="10 11">
    <name type="scientific">Aspergillus lucknowensis</name>
    <dbReference type="NCBI Taxonomy" id="176173"/>
    <lineage>
        <taxon>Eukaryota</taxon>
        <taxon>Fungi</taxon>
        <taxon>Dikarya</taxon>
        <taxon>Ascomycota</taxon>
        <taxon>Pezizomycotina</taxon>
        <taxon>Eurotiomycetes</taxon>
        <taxon>Eurotiomycetidae</taxon>
        <taxon>Eurotiales</taxon>
        <taxon>Aspergillaceae</taxon>
        <taxon>Aspergillus</taxon>
        <taxon>Aspergillus subgen. Nidulantes</taxon>
    </lineage>
</organism>
<evidence type="ECO:0000313" key="11">
    <source>
        <dbReference type="Proteomes" id="UP001610432"/>
    </source>
</evidence>
<feature type="region of interest" description="Disordered" evidence="8">
    <location>
        <begin position="197"/>
        <end position="216"/>
    </location>
</feature>
<dbReference type="Gene3D" id="3.30.160.60">
    <property type="entry name" value="Classic Zinc Finger"/>
    <property type="match status" value="2"/>
</dbReference>
<evidence type="ECO:0000313" key="10">
    <source>
        <dbReference type="EMBL" id="KAL2868895.1"/>
    </source>
</evidence>
<reference evidence="10 11" key="1">
    <citation type="submission" date="2024-07" db="EMBL/GenBank/DDBJ databases">
        <title>Section-level genome sequencing and comparative genomics of Aspergillus sections Usti and Cavernicolus.</title>
        <authorList>
            <consortium name="Lawrence Berkeley National Laboratory"/>
            <person name="Nybo J.L."/>
            <person name="Vesth T.C."/>
            <person name="Theobald S."/>
            <person name="Frisvad J.C."/>
            <person name="Larsen T.O."/>
            <person name="Kjaerboelling I."/>
            <person name="Rothschild-Mancinelli K."/>
            <person name="Lyhne E.K."/>
            <person name="Kogle M.E."/>
            <person name="Barry K."/>
            <person name="Clum A."/>
            <person name="Na H."/>
            <person name="Ledsgaard L."/>
            <person name="Lin J."/>
            <person name="Lipzen A."/>
            <person name="Kuo A."/>
            <person name="Riley R."/>
            <person name="Mondo S."/>
            <person name="Labutti K."/>
            <person name="Haridas S."/>
            <person name="Pangalinan J."/>
            <person name="Salamov A.A."/>
            <person name="Simmons B.A."/>
            <person name="Magnuson J.K."/>
            <person name="Chen J."/>
            <person name="Drula E."/>
            <person name="Henrissat B."/>
            <person name="Wiebenga A."/>
            <person name="Lubbers R.J."/>
            <person name="Gomes A.C."/>
            <person name="Macurrencykelacurrency M.R."/>
            <person name="Stajich J."/>
            <person name="Grigoriev I.V."/>
            <person name="Mortensen U.H."/>
            <person name="De Vries R.P."/>
            <person name="Baker S.E."/>
            <person name="Andersen M.R."/>
        </authorList>
    </citation>
    <scope>NUCLEOTIDE SEQUENCE [LARGE SCALE GENOMIC DNA]</scope>
    <source>
        <strain evidence="10 11">CBS 449.75</strain>
    </source>
</reference>
<dbReference type="GeneID" id="98150020"/>
<keyword evidence="5" id="KW-0862">Zinc</keyword>
<dbReference type="SMART" id="SM00355">
    <property type="entry name" value="ZnF_C2H2"/>
    <property type="match status" value="2"/>
</dbReference>
<dbReference type="RefSeq" id="XP_070887874.1">
    <property type="nucleotide sequence ID" value="XM_071034948.1"/>
</dbReference>
<feature type="compositionally biased region" description="Polar residues" evidence="8">
    <location>
        <begin position="60"/>
        <end position="78"/>
    </location>
</feature>
<dbReference type="CDD" id="cd12148">
    <property type="entry name" value="fungal_TF_MHR"/>
    <property type="match status" value="1"/>
</dbReference>
<evidence type="ECO:0000256" key="7">
    <source>
        <dbReference type="PROSITE-ProRule" id="PRU00042"/>
    </source>
</evidence>
<keyword evidence="6" id="KW-0539">Nucleus</keyword>
<dbReference type="InterPro" id="IPR013087">
    <property type="entry name" value="Znf_C2H2_type"/>
</dbReference>
<dbReference type="SUPFAM" id="SSF57667">
    <property type="entry name" value="beta-beta-alpha zinc fingers"/>
    <property type="match status" value="1"/>
</dbReference>
<evidence type="ECO:0000256" key="2">
    <source>
        <dbReference type="ARBA" id="ARBA00022723"/>
    </source>
</evidence>
<dbReference type="PROSITE" id="PS50157">
    <property type="entry name" value="ZINC_FINGER_C2H2_2"/>
    <property type="match status" value="2"/>
</dbReference>
<evidence type="ECO:0000256" key="6">
    <source>
        <dbReference type="ARBA" id="ARBA00023242"/>
    </source>
</evidence>
<proteinExistence type="predicted"/>
<dbReference type="EMBL" id="JBFXLQ010000012">
    <property type="protein sequence ID" value="KAL2868895.1"/>
    <property type="molecule type" value="Genomic_DNA"/>
</dbReference>
<accession>A0ABR4LWH6</accession>
<dbReference type="InterPro" id="IPR007219">
    <property type="entry name" value="XnlR_reg_dom"/>
</dbReference>
<dbReference type="PROSITE" id="PS00028">
    <property type="entry name" value="ZINC_FINGER_C2H2_1"/>
    <property type="match status" value="2"/>
</dbReference>
<evidence type="ECO:0000256" key="8">
    <source>
        <dbReference type="SAM" id="MobiDB-lite"/>
    </source>
</evidence>
<protein>
    <submittedName>
        <fullName evidence="10">Fungal-specific transcription factor domain-containing protein</fullName>
    </submittedName>
</protein>
<keyword evidence="3" id="KW-0677">Repeat</keyword>
<evidence type="ECO:0000256" key="5">
    <source>
        <dbReference type="ARBA" id="ARBA00022833"/>
    </source>
</evidence>
<comment type="subcellular location">
    <subcellularLocation>
        <location evidence="1">Nucleus</location>
    </subcellularLocation>
</comment>
<feature type="domain" description="C2H2-type" evidence="9">
    <location>
        <begin position="9"/>
        <end position="36"/>
    </location>
</feature>
<evidence type="ECO:0000256" key="4">
    <source>
        <dbReference type="ARBA" id="ARBA00022771"/>
    </source>
</evidence>
<evidence type="ECO:0000256" key="1">
    <source>
        <dbReference type="ARBA" id="ARBA00004123"/>
    </source>
</evidence>
<feature type="domain" description="C2H2-type" evidence="9">
    <location>
        <begin position="37"/>
        <end position="65"/>
    </location>
</feature>
<dbReference type="InterPro" id="IPR051059">
    <property type="entry name" value="VerF-like"/>
</dbReference>
<sequence length="736" mass="82908">MVRKAARSYECPRCSRPFARLEHLQRHERSHTKEKPYCCDKCPKSFTRKDLLVRHERLAHSSSPVTRTPESNPTTSSQQTFEGLNVLASAVADHPFPPTARADPNLLHAAQGPFPTAPATEPTPFSEPFGYEGDDFTSFLDSIPLPSHPYSPTYQPLPLFPPLQFDSGSEYPSNLGNDGAAAPYSSVLPRHGTQLPSLQPEGSQLPHRTRPPNVPIAVTPQCRDRIVSELRQYANVVSDQTIPSRHALSRCLTGYFTGYHDHYPFLHIPTFNIESCPLHLILSMAALGAQYCREHDTSMRLFQVAKAVTLEHIRCDLQWNGNPDRNSKIAASRDQSQDILESVQSLLMLTSVCSWFEHNPPHYEALYMRSLMETLLRKDGLNELPSQDGSWEGWIRNESAKRTKLIVFCFFGIHTIVFDVPPMILAEEITLDLPCTENEWTATSADQWLERRQHGRGSPRIQDSLNSLFTRAPGAAGQWESFTSLGGYVLIYAIIQNIWLIQKACRVPVSNSSSLSPTQISSLEQALENWCQCWEQNQESSIDPFNPNGPLSFTSTALLRLAYIRLNADFSSARRLQTWNPDEIALSLRKNLSVQRGDRLTRAALHCAHALSTPIKLGINYVARTLVVSWSNQYALCSFECAVLLAKWLEIATVPNPWPKLTEQETKLLEFVLEMVMEVNHGVSRSWLLANNTRLSAAVTRLWARLFTADYIYELVNLIGRSLNRYADILEGVSIS</sequence>
<keyword evidence="4 7" id="KW-0863">Zinc-finger</keyword>
<gene>
    <name evidence="10" type="ORF">BJX67DRAFT_40582</name>
</gene>
<name>A0ABR4LWH6_9EURO</name>
<evidence type="ECO:0000259" key="9">
    <source>
        <dbReference type="PROSITE" id="PS50157"/>
    </source>
</evidence>
<feature type="region of interest" description="Disordered" evidence="8">
    <location>
        <begin position="55"/>
        <end position="78"/>
    </location>
</feature>
<comment type="caution">
    <text evidence="10">The sequence shown here is derived from an EMBL/GenBank/DDBJ whole genome shotgun (WGS) entry which is preliminary data.</text>
</comment>
<evidence type="ECO:0000256" key="3">
    <source>
        <dbReference type="ARBA" id="ARBA00022737"/>
    </source>
</evidence>
<keyword evidence="11" id="KW-1185">Reference proteome</keyword>
<keyword evidence="2" id="KW-0479">Metal-binding</keyword>
<dbReference type="Pfam" id="PF00096">
    <property type="entry name" value="zf-C2H2"/>
    <property type="match status" value="2"/>
</dbReference>
<dbReference type="Proteomes" id="UP001610432">
    <property type="component" value="Unassembled WGS sequence"/>
</dbReference>
<dbReference type="PANTHER" id="PTHR40626:SF25">
    <property type="entry name" value="TRANSCRIPTION FACTOR, PUTATIVE (AFU_ORTHOLOGUE AFUA_3G02070)-RELATED"/>
    <property type="match status" value="1"/>
</dbReference>
<dbReference type="Pfam" id="PF04082">
    <property type="entry name" value="Fungal_trans"/>
    <property type="match status" value="1"/>
</dbReference>
<dbReference type="PANTHER" id="PTHR40626">
    <property type="entry name" value="MIP31509P"/>
    <property type="match status" value="1"/>
</dbReference>
<dbReference type="InterPro" id="IPR036236">
    <property type="entry name" value="Znf_C2H2_sf"/>
</dbReference>